<dbReference type="AlphaFoldDB" id="A0A7K0G4I5"/>
<gene>
    <name evidence="1" type="ORF">GJU39_21795</name>
</gene>
<evidence type="ECO:0000313" key="1">
    <source>
        <dbReference type="EMBL" id="MRX78713.1"/>
    </source>
</evidence>
<accession>A0A7K0G4I5</accession>
<proteinExistence type="predicted"/>
<name>A0A7K0G4I5_9SPHI</name>
<dbReference type="RefSeq" id="WP_154283113.1">
    <property type="nucleotide sequence ID" value="NZ_JBHUJQ010000001.1"/>
</dbReference>
<sequence>MDNQIKSIVRDQSNADLSKETSELLDKVAEAFAYTQRSPILHSPSEAVELLHLTGGI</sequence>
<reference evidence="1 2" key="1">
    <citation type="submission" date="2019-11" db="EMBL/GenBank/DDBJ databases">
        <title>Pedobacter petrophilus genome.</title>
        <authorList>
            <person name="Feldbauer M.J."/>
            <person name="Newman J.D."/>
        </authorList>
    </citation>
    <scope>NUCLEOTIDE SEQUENCE [LARGE SCALE GENOMIC DNA]</scope>
    <source>
        <strain evidence="1 2">LMG 29686</strain>
    </source>
</reference>
<organism evidence="1 2">
    <name type="scientific">Pedobacter petrophilus</name>
    <dbReference type="NCBI Taxonomy" id="1908241"/>
    <lineage>
        <taxon>Bacteria</taxon>
        <taxon>Pseudomonadati</taxon>
        <taxon>Bacteroidota</taxon>
        <taxon>Sphingobacteriia</taxon>
        <taxon>Sphingobacteriales</taxon>
        <taxon>Sphingobacteriaceae</taxon>
        <taxon>Pedobacter</taxon>
    </lineage>
</organism>
<dbReference type="Proteomes" id="UP000487757">
    <property type="component" value="Unassembled WGS sequence"/>
</dbReference>
<keyword evidence="2" id="KW-1185">Reference proteome</keyword>
<dbReference type="EMBL" id="WKKH01000068">
    <property type="protein sequence ID" value="MRX78713.1"/>
    <property type="molecule type" value="Genomic_DNA"/>
</dbReference>
<comment type="caution">
    <text evidence="1">The sequence shown here is derived from an EMBL/GenBank/DDBJ whole genome shotgun (WGS) entry which is preliminary data.</text>
</comment>
<protein>
    <submittedName>
        <fullName evidence="1">Uncharacterized protein</fullName>
    </submittedName>
</protein>
<evidence type="ECO:0000313" key="2">
    <source>
        <dbReference type="Proteomes" id="UP000487757"/>
    </source>
</evidence>